<evidence type="ECO:0000256" key="1">
    <source>
        <dbReference type="ARBA" id="ARBA00004123"/>
    </source>
</evidence>
<dbReference type="GO" id="GO:0005634">
    <property type="term" value="C:nucleus"/>
    <property type="evidence" value="ECO:0007669"/>
    <property type="project" value="UniProtKB-SubCell"/>
</dbReference>
<evidence type="ECO:0000256" key="5">
    <source>
        <dbReference type="ARBA" id="ARBA00022833"/>
    </source>
</evidence>
<evidence type="ECO:0000259" key="9">
    <source>
        <dbReference type="PROSITE" id="PS50157"/>
    </source>
</evidence>
<proteinExistence type="predicted"/>
<organism evidence="10 11">
    <name type="scientific">Rhizopus oryzae</name>
    <name type="common">Mucormycosis agent</name>
    <name type="synonym">Rhizopus arrhizus var. delemar</name>
    <dbReference type="NCBI Taxonomy" id="64495"/>
    <lineage>
        <taxon>Eukaryota</taxon>
        <taxon>Fungi</taxon>
        <taxon>Fungi incertae sedis</taxon>
        <taxon>Mucoromycota</taxon>
        <taxon>Mucoromycotina</taxon>
        <taxon>Mucoromycetes</taxon>
        <taxon>Mucorales</taxon>
        <taxon>Mucorineae</taxon>
        <taxon>Rhizopodaceae</taxon>
        <taxon>Rhizopus</taxon>
    </lineage>
</organism>
<feature type="domain" description="C2H2-type" evidence="9">
    <location>
        <begin position="57"/>
        <end position="86"/>
    </location>
</feature>
<evidence type="ECO:0000256" key="4">
    <source>
        <dbReference type="ARBA" id="ARBA00022771"/>
    </source>
</evidence>
<dbReference type="PANTHER" id="PTHR23235:SF142">
    <property type="entry name" value="ZINC FINGER PROTEIN 384"/>
    <property type="match status" value="1"/>
</dbReference>
<comment type="subcellular location">
    <subcellularLocation>
        <location evidence="1">Nucleus</location>
    </subcellularLocation>
</comment>
<dbReference type="SUPFAM" id="SSF57667">
    <property type="entry name" value="beta-beta-alpha zinc fingers"/>
    <property type="match status" value="3"/>
</dbReference>
<dbReference type="GO" id="GO:0008270">
    <property type="term" value="F:zinc ion binding"/>
    <property type="evidence" value="ECO:0007669"/>
    <property type="project" value="UniProtKB-KW"/>
</dbReference>
<feature type="compositionally biased region" description="Polar residues" evidence="8">
    <location>
        <begin position="153"/>
        <end position="164"/>
    </location>
</feature>
<dbReference type="GO" id="GO:0000978">
    <property type="term" value="F:RNA polymerase II cis-regulatory region sequence-specific DNA binding"/>
    <property type="evidence" value="ECO:0007669"/>
    <property type="project" value="TreeGrafter"/>
</dbReference>
<dbReference type="FunFam" id="3.30.160.60:FF:000744">
    <property type="entry name" value="zinc finger E-box-binding homeobox 1"/>
    <property type="match status" value="1"/>
</dbReference>
<dbReference type="AlphaFoldDB" id="A0A9P6YNV1"/>
<gene>
    <name evidence="10" type="ORF">G6F51_000830</name>
</gene>
<dbReference type="SMART" id="SM00355">
    <property type="entry name" value="ZnF_C2H2"/>
    <property type="match status" value="4"/>
</dbReference>
<dbReference type="Pfam" id="PF00096">
    <property type="entry name" value="zf-C2H2"/>
    <property type="match status" value="3"/>
</dbReference>
<dbReference type="FunFam" id="3.30.160.60:FF:002343">
    <property type="entry name" value="Zinc finger protein 33A"/>
    <property type="match status" value="1"/>
</dbReference>
<feature type="domain" description="C2H2-type" evidence="9">
    <location>
        <begin position="27"/>
        <end position="56"/>
    </location>
</feature>
<dbReference type="Gene3D" id="3.30.160.60">
    <property type="entry name" value="Classic Zinc Finger"/>
    <property type="match status" value="4"/>
</dbReference>
<evidence type="ECO:0000313" key="11">
    <source>
        <dbReference type="Proteomes" id="UP000717996"/>
    </source>
</evidence>
<keyword evidence="5" id="KW-0862">Zinc</keyword>
<dbReference type="PROSITE" id="PS50157">
    <property type="entry name" value="ZINC_FINGER_C2H2_2"/>
    <property type="match status" value="4"/>
</dbReference>
<dbReference type="PANTHER" id="PTHR23235">
    <property type="entry name" value="KRUEPPEL-LIKE TRANSCRIPTION FACTOR"/>
    <property type="match status" value="1"/>
</dbReference>
<evidence type="ECO:0000256" key="7">
    <source>
        <dbReference type="PROSITE-ProRule" id="PRU00042"/>
    </source>
</evidence>
<feature type="compositionally biased region" description="Basic and acidic residues" evidence="8">
    <location>
        <begin position="143"/>
        <end position="152"/>
    </location>
</feature>
<name>A0A9P6YNV1_RHIOR</name>
<dbReference type="OrthoDB" id="654211at2759"/>
<keyword evidence="6" id="KW-0539">Nucleus</keyword>
<reference evidence="10" key="1">
    <citation type="journal article" date="2020" name="Microb. Genom.">
        <title>Genetic diversity of clinical and environmental Mucorales isolates obtained from an investigation of mucormycosis cases among solid organ transplant recipients.</title>
        <authorList>
            <person name="Nguyen M.H."/>
            <person name="Kaul D."/>
            <person name="Muto C."/>
            <person name="Cheng S.J."/>
            <person name="Richter R.A."/>
            <person name="Bruno V.M."/>
            <person name="Liu G."/>
            <person name="Beyhan S."/>
            <person name="Sundermann A.J."/>
            <person name="Mounaud S."/>
            <person name="Pasculle A.W."/>
            <person name="Nierman W.C."/>
            <person name="Driscoll E."/>
            <person name="Cumbie R."/>
            <person name="Clancy C.J."/>
            <person name="Dupont C.L."/>
        </authorList>
    </citation>
    <scope>NUCLEOTIDE SEQUENCE</scope>
    <source>
        <strain evidence="10">GL16</strain>
    </source>
</reference>
<evidence type="ECO:0000256" key="8">
    <source>
        <dbReference type="SAM" id="MobiDB-lite"/>
    </source>
</evidence>
<dbReference type="GO" id="GO:0000981">
    <property type="term" value="F:DNA-binding transcription factor activity, RNA polymerase II-specific"/>
    <property type="evidence" value="ECO:0007669"/>
    <property type="project" value="TreeGrafter"/>
</dbReference>
<evidence type="ECO:0000256" key="2">
    <source>
        <dbReference type="ARBA" id="ARBA00022723"/>
    </source>
</evidence>
<dbReference type="InterPro" id="IPR013087">
    <property type="entry name" value="Znf_C2H2_type"/>
</dbReference>
<keyword evidence="2" id="KW-0479">Metal-binding</keyword>
<dbReference type="Proteomes" id="UP000717996">
    <property type="component" value="Unassembled WGS sequence"/>
</dbReference>
<keyword evidence="3" id="KW-0677">Repeat</keyword>
<evidence type="ECO:0000256" key="3">
    <source>
        <dbReference type="ARBA" id="ARBA00022737"/>
    </source>
</evidence>
<feature type="region of interest" description="Disordered" evidence="8">
    <location>
        <begin position="134"/>
        <end position="182"/>
    </location>
</feature>
<keyword evidence="4 7" id="KW-0863">Zinc-finger</keyword>
<protein>
    <recommendedName>
        <fullName evidence="9">C2H2-type domain-containing protein</fullName>
    </recommendedName>
</protein>
<feature type="domain" description="C2H2-type" evidence="9">
    <location>
        <begin position="1"/>
        <end position="26"/>
    </location>
</feature>
<dbReference type="EMBL" id="JAANIT010000053">
    <property type="protein sequence ID" value="KAG1553062.1"/>
    <property type="molecule type" value="Genomic_DNA"/>
</dbReference>
<evidence type="ECO:0000313" key="10">
    <source>
        <dbReference type="EMBL" id="KAG1553062.1"/>
    </source>
</evidence>
<dbReference type="PROSITE" id="PS00028">
    <property type="entry name" value="ZINC_FINGER_C2H2_1"/>
    <property type="match status" value="3"/>
</dbReference>
<feature type="domain" description="C2H2-type" evidence="9">
    <location>
        <begin position="87"/>
        <end position="116"/>
    </location>
</feature>
<sequence length="236" mass="27001">MPGCSKSFGRRSDLVRHIRIHTNERPHVCLELGCGKRFTQVSALKVHSRTHTGERPHQCEYEECGKTFGDSSSLARHRRLHTGKRPYKCSIDGCSKHFAHKSVMRQHQRQSHGPQPKKVSLQWISWNEMVVPGSHRKKNHSKSLKEDEDRINKTCSSPSSQQCLPGSPVPSEHSSTATEDDIISSPPWFSTSMTLPMPNTFDERHKYPMISSPTFDKHSFYLHGIPVSFQSYNTFY</sequence>
<evidence type="ECO:0000256" key="6">
    <source>
        <dbReference type="ARBA" id="ARBA00023242"/>
    </source>
</evidence>
<dbReference type="InterPro" id="IPR036236">
    <property type="entry name" value="Znf_C2H2_sf"/>
</dbReference>
<accession>A0A9P6YNV1</accession>
<comment type="caution">
    <text evidence="10">The sequence shown here is derived from an EMBL/GenBank/DDBJ whole genome shotgun (WGS) entry which is preliminary data.</text>
</comment>
<dbReference type="OMA" id="EVGCHRE"/>